<dbReference type="Pfam" id="PF13193">
    <property type="entry name" value="AMP-binding_C"/>
    <property type="match status" value="2"/>
</dbReference>
<keyword evidence="9" id="KW-1185">Reference proteome</keyword>
<dbReference type="InterPro" id="IPR009081">
    <property type="entry name" value="PP-bd_ACP"/>
</dbReference>
<dbReference type="NCBIfam" id="NF003417">
    <property type="entry name" value="PRK04813.1"/>
    <property type="match status" value="2"/>
</dbReference>
<feature type="domain" description="Carrier" evidence="7">
    <location>
        <begin position="2064"/>
        <end position="2138"/>
    </location>
</feature>
<protein>
    <submittedName>
        <fullName evidence="8">Amino acid adenylation domain-containing protein</fullName>
    </submittedName>
</protein>
<dbReference type="Proteomes" id="UP001156398">
    <property type="component" value="Unassembled WGS sequence"/>
</dbReference>
<dbReference type="PROSITE" id="PS50075">
    <property type="entry name" value="CARRIER"/>
    <property type="match status" value="2"/>
</dbReference>
<dbReference type="Pfam" id="PF00668">
    <property type="entry name" value="Condensation"/>
    <property type="match status" value="3"/>
</dbReference>
<dbReference type="InterPro" id="IPR025110">
    <property type="entry name" value="AMP-bd_C"/>
</dbReference>
<dbReference type="PANTHER" id="PTHR45527:SF1">
    <property type="entry name" value="FATTY ACID SYNTHASE"/>
    <property type="match status" value="1"/>
</dbReference>
<dbReference type="InterPro" id="IPR020806">
    <property type="entry name" value="PKS_PP-bd"/>
</dbReference>
<comment type="caution">
    <text evidence="8">The sequence shown here is derived from an EMBL/GenBank/DDBJ whole genome shotgun (WGS) entry which is preliminary data.</text>
</comment>
<evidence type="ECO:0000256" key="1">
    <source>
        <dbReference type="ARBA" id="ARBA00001957"/>
    </source>
</evidence>
<proteinExistence type="predicted"/>
<evidence type="ECO:0000259" key="7">
    <source>
        <dbReference type="PROSITE" id="PS50075"/>
    </source>
</evidence>
<evidence type="ECO:0000256" key="2">
    <source>
        <dbReference type="ARBA" id="ARBA00022450"/>
    </source>
</evidence>
<dbReference type="Gene3D" id="3.40.50.980">
    <property type="match status" value="4"/>
</dbReference>
<dbReference type="CDD" id="cd05930">
    <property type="entry name" value="A_NRPS"/>
    <property type="match status" value="2"/>
</dbReference>
<evidence type="ECO:0000256" key="4">
    <source>
        <dbReference type="ARBA" id="ARBA00022737"/>
    </source>
</evidence>
<keyword evidence="5" id="KW-0045">Antibiotic biosynthesis</keyword>
<dbReference type="NCBIfam" id="TIGR01733">
    <property type="entry name" value="AA-adenyl-dom"/>
    <property type="match status" value="2"/>
</dbReference>
<dbReference type="InterPro" id="IPR001242">
    <property type="entry name" value="Condensation_dom"/>
</dbReference>
<feature type="compositionally biased region" description="Basic and acidic residues" evidence="6">
    <location>
        <begin position="976"/>
        <end position="993"/>
    </location>
</feature>
<gene>
    <name evidence="8" type="ORF">POF43_005695</name>
</gene>
<dbReference type="SMART" id="SM00823">
    <property type="entry name" value="PKS_PP"/>
    <property type="match status" value="2"/>
</dbReference>
<evidence type="ECO:0000256" key="5">
    <source>
        <dbReference type="ARBA" id="ARBA00023194"/>
    </source>
</evidence>
<dbReference type="InterPro" id="IPR000873">
    <property type="entry name" value="AMP-dep_synth/lig_dom"/>
</dbReference>
<name>A0ABT6VVP5_9ACTN</name>
<dbReference type="InterPro" id="IPR010071">
    <property type="entry name" value="AA_adenyl_dom"/>
</dbReference>
<keyword evidence="2" id="KW-0596">Phosphopantetheine</keyword>
<dbReference type="Gene3D" id="3.30.300.30">
    <property type="match status" value="2"/>
</dbReference>
<dbReference type="PROSITE" id="PS00012">
    <property type="entry name" value="PHOSPHOPANTETHEINE"/>
    <property type="match status" value="2"/>
</dbReference>
<evidence type="ECO:0000313" key="8">
    <source>
        <dbReference type="EMBL" id="MDI5962215.1"/>
    </source>
</evidence>
<dbReference type="RefSeq" id="WP_282704440.1">
    <property type="nucleotide sequence ID" value="NZ_JAAGKO020000005.1"/>
</dbReference>
<dbReference type="Gene3D" id="2.30.38.10">
    <property type="entry name" value="Luciferase, Domain 3"/>
    <property type="match status" value="2"/>
</dbReference>
<evidence type="ECO:0000256" key="3">
    <source>
        <dbReference type="ARBA" id="ARBA00022553"/>
    </source>
</evidence>
<evidence type="ECO:0000313" key="9">
    <source>
        <dbReference type="Proteomes" id="UP001156398"/>
    </source>
</evidence>
<reference evidence="8 9" key="1">
    <citation type="submission" date="2023-05" db="EMBL/GenBank/DDBJ databases">
        <title>Streptantibioticus silvisoli sp. nov., acidotolerant actinomycetes 1 from pine litter.</title>
        <authorList>
            <person name="Swiecimska M."/>
            <person name="Golinska P."/>
            <person name="Sangal V."/>
            <person name="Wachnowicz B."/>
            <person name="Goodfellow M."/>
        </authorList>
    </citation>
    <scope>NUCLEOTIDE SEQUENCE [LARGE SCALE GENOMIC DNA]</scope>
    <source>
        <strain evidence="8 9">SL54</strain>
    </source>
</reference>
<feature type="domain" description="Carrier" evidence="7">
    <location>
        <begin position="997"/>
        <end position="1072"/>
    </location>
</feature>
<dbReference type="InterPro" id="IPR045851">
    <property type="entry name" value="AMP-bd_C_sf"/>
</dbReference>
<dbReference type="CDD" id="cd19534">
    <property type="entry name" value="E_NRPS"/>
    <property type="match status" value="1"/>
</dbReference>
<organism evidence="8 9">
    <name type="scientific">Streptantibioticus silvisoli</name>
    <dbReference type="NCBI Taxonomy" id="2705255"/>
    <lineage>
        <taxon>Bacteria</taxon>
        <taxon>Bacillati</taxon>
        <taxon>Actinomycetota</taxon>
        <taxon>Actinomycetes</taxon>
        <taxon>Kitasatosporales</taxon>
        <taxon>Streptomycetaceae</taxon>
        <taxon>Streptantibioticus</taxon>
    </lineage>
</organism>
<comment type="cofactor">
    <cofactor evidence="1">
        <name>pantetheine 4'-phosphate</name>
        <dbReference type="ChEBI" id="CHEBI:47942"/>
    </cofactor>
</comment>
<dbReference type="Gene3D" id="1.10.1200.10">
    <property type="entry name" value="ACP-like"/>
    <property type="match status" value="2"/>
</dbReference>
<dbReference type="Pfam" id="PF00501">
    <property type="entry name" value="AMP-binding"/>
    <property type="match status" value="2"/>
</dbReference>
<dbReference type="SUPFAM" id="SSF47336">
    <property type="entry name" value="ACP-like"/>
    <property type="match status" value="2"/>
</dbReference>
<evidence type="ECO:0000256" key="6">
    <source>
        <dbReference type="SAM" id="MobiDB-lite"/>
    </source>
</evidence>
<dbReference type="Gene3D" id="3.30.559.30">
    <property type="entry name" value="Nonribosomal peptide synthetase, condensation domain"/>
    <property type="match status" value="3"/>
</dbReference>
<dbReference type="Pfam" id="PF00550">
    <property type="entry name" value="PP-binding"/>
    <property type="match status" value="2"/>
</dbReference>
<dbReference type="InterPro" id="IPR020845">
    <property type="entry name" value="AMP-binding_CS"/>
</dbReference>
<dbReference type="SUPFAM" id="SSF52777">
    <property type="entry name" value="CoA-dependent acyltransferases"/>
    <property type="match status" value="6"/>
</dbReference>
<keyword evidence="3" id="KW-0597">Phosphoprotein</keyword>
<dbReference type="InterPro" id="IPR006162">
    <property type="entry name" value="Ppantetheine_attach_site"/>
</dbReference>
<dbReference type="InterPro" id="IPR010060">
    <property type="entry name" value="NRPS_synth"/>
</dbReference>
<feature type="region of interest" description="Disordered" evidence="6">
    <location>
        <begin position="974"/>
        <end position="998"/>
    </location>
</feature>
<accession>A0ABT6VVP5</accession>
<dbReference type="EMBL" id="JAAGKO020000005">
    <property type="protein sequence ID" value="MDI5962215.1"/>
    <property type="molecule type" value="Genomic_DNA"/>
</dbReference>
<dbReference type="NCBIfam" id="TIGR01720">
    <property type="entry name" value="NRPS-para261"/>
    <property type="match status" value="1"/>
</dbReference>
<dbReference type="Gene3D" id="3.30.559.10">
    <property type="entry name" value="Chloramphenicol acetyltransferase-like domain"/>
    <property type="match status" value="3"/>
</dbReference>
<dbReference type="InterPro" id="IPR036736">
    <property type="entry name" value="ACP-like_sf"/>
</dbReference>
<dbReference type="CDD" id="cd19531">
    <property type="entry name" value="LCL_NRPS-like"/>
    <property type="match status" value="2"/>
</dbReference>
<dbReference type="PANTHER" id="PTHR45527">
    <property type="entry name" value="NONRIBOSOMAL PEPTIDE SYNTHETASE"/>
    <property type="match status" value="1"/>
</dbReference>
<dbReference type="PROSITE" id="PS00455">
    <property type="entry name" value="AMP_BINDING"/>
    <property type="match status" value="2"/>
</dbReference>
<dbReference type="InterPro" id="IPR023213">
    <property type="entry name" value="CAT-like_dom_sf"/>
</dbReference>
<dbReference type="SUPFAM" id="SSF56801">
    <property type="entry name" value="Acetyl-CoA synthetase-like"/>
    <property type="match status" value="2"/>
</dbReference>
<keyword evidence="4" id="KW-0677">Repeat</keyword>
<sequence>MMGEKSIEARLLSRMRQRADSGRIPRRDTDGPVPLSFAQQRLWFLDQLEPGGAEYLLPFGMHVTGPLDVPALESALSGLVARHEVLRTRFEAAADGQPAQIVGEPWQVTATVHDLRGPAGAGDRQEEARQILRAAGSRPFDLAAGRLLRADVVRTADDEQYLLVTVHHIVADGWSEGVLAGELRDRYAAALGQRQAEFPELPVQYADFAVWQRGWLTGERLEGQLDYWRERLTGVEPLELPTDHLRPAVVGSGGATHTFTVPADVTAGLKAAAADRGASLFMVLLSVFQLLLSKYSGQQDIAVGTPIAGRNRAEIEELVGFFVNTLVMRTDLSGDPAFTELLERVKETALGAYDHQDLPFERIVEELAPERDLSRNPLFQTLLVLQAPQEAAADGAAGAWEFTGTRVHPAEVKRGFAKFDLTVNVTETPDGLSAALEYRTDLFEPATAERLAGHFRTLLAAVAATPGARLSELDMLTPAERTRLLTDWNDTSTGPETATTVHRLVAEAAERHPELVAVATATGGVTYHALDERANQLAHHLRSLGIGPGRLVAVCLDRSPDMIAALLGVLKAGAAYVPLDPGYPADRLAYMVEDSAAPLVITETAHAHRLPAATPRLLADTQWPADRPATEPDPAGTPEDLAYVIYTSGSTGRPKGVQIRHHSLVNLMRWTAGTFGITAGSRVALLAGVGFDAAAWELWPALAAAATCCVTTEAVRLSPALLQQWLTDQAVRGTFLPTPMLEALAALPWDAPTALEYVLTGGDLLRLPADVRLPFRVVNNYGPTESTVVATSTDVVPGEPIPPIGRPIRNTEVYVVDRYDKPVPVGVPGELLVGGTGLALGYLNQPELTARKFTTLRLAGATRRVYRTGDLARWLPDGRLEFAGRIDDQVKLRGYRIEPGEIEATLLTHDGLAAATVTIRDDGPGGRYLAAYTVPAGGTAPTASDLRAHLRLRLPDHMVPTTFTTLDALPLTPNGKVDRKALPAPDARQRPDTAHTPPRTAMERAVTAIWTDILGIDGIGVHDDFFELGGHSLLATQVTSRIRADLGTDVPVRTVFTASTPARLAAAVESMGTAGREPITPAPRDGGPLPLSFAQQRLWFLDQLEPGSAKYSVPIGLRVRGRLDTGALGTALTALAERHEILRTRFAADDDGRPAQIVDAPRPLTASVHDLRGVADPAAREERARGIVRAQAALPFDLTAGPLLRADVVRLADDDQYLLLTVHHIVADGWSEGILARELREFYTAAATGTDTGDRPGLPVQYADFAVWQRDRLTGEVLDGQLDYWREHLAHLEPLELPTDHRRPAEPSGAGDTVRFTIPADVAERAKRLSGERGASLFMTLLSTFQLLLSKYSGQQDIAVGTPIAGRNRAEIEGLIGFFVNTLVLRTDLAGDPAFTELLDRVKDTALGGYDHQDLPFERLVDELAPTRDLSRNPLFQTMLVLQNAPEDDTWTLPGLTVEPVGVEGQQVKFDLQLTLAETAAGLEAALEYRTDLFEPATAERLAGHFRTLLSAVTADPGAPLSTFDMLTGTERQQLVVEVNATSGPYPDTATIHGLIEERVRRCPDAVAVSFGGVSLSYREVNERANALAWHLRERGVVPDQLVAVCLDRGPELVCALLGILKAGAAFVPLDPDYPTDRITFMVEDTATPLVVTQSGHSGRLPVGVPQLLVDVEWPSGGVGDPVAVAGPDDLAYVIYTSGSTGRPKGVQLDHRGVVNYLDWCDRNYPPVADNGVGTLLYSSVTFDLTITALFLPLIQGQRIVVPVPGPDRSAFDAAIELVLSGMEIGFLKATPSHLEVLTAHLEAAGARHAIATVVAGGEDLSPTLADRVFRSSSRTTVISNEYGATEGSVANVMSLTTTVDSSRETTSVGVPITNTTAYVVDRYDQPVPIGVPGECLLGGICVARGYLNRPELTGTRFVPDPFSTEPGARVYRTGDLVRWRTDGQMEFIGRIDNQVKLRGYRIELGEIDNTLLTHPGVSAAAVVVREDAPGEKRLVAYLVPAGNAAPTEGDLRAHLLQGLPDYMVPAVYVTLDQLPLTPNGKVDRKALPAPDGHRPDIGSAYAAPRDAVEQALAEVWSEVLGIDTVGIHDNFFELGGDSIISIQMIARAKKSGVHLTPRMIFKHQTIAEIALQAGNGCAVDAEQGKVTGDVPLTPIQHWFFEKDLPDSHHFNQAELLAADGLDPQALRLALGDLTEHHDALRLRYTNGADGWSQHLDDSAGSHLLDVHDLSDLTDEAVWPAVRGIGDEVQRSLDPHKGPVLRCALMDLGPARGQRLLIAVHHLTVDSVSWRILLEDLGSAYEQRAAGTVPRLPAKTTSFKAWAEHLARYAGSAEARAEAGYWSEPQPVGRLPRDRDGVNAVNTAASVSAALTVRETGALLRDIPRAFNTRINDALLTALAGALSTWTGRNDTLIGLEGHGREDLFPDVDLSRTVGWFTSVFPVALRLDPAAGPAAALTAVRDQLDRVPNKGVGYGILRYLGAPDTAAPLGAQPTPEVNFNYLGQFTEQLPGIGRYAAPGEPRGDSISPDGMRWSVLDVTAAVEGDTFTVHFGYSRALHERRTVERLADDMVARLRGLISESSRSADAGRSSEGTPLTGVSDTDMAAILKRFSA</sequence>